<evidence type="ECO:0000313" key="1">
    <source>
        <dbReference type="EMBL" id="QHT98786.1"/>
    </source>
</evidence>
<reference evidence="1" key="1">
    <citation type="journal article" date="2020" name="Nature">
        <title>Giant virus diversity and host interactions through global metagenomics.</title>
        <authorList>
            <person name="Schulz F."/>
            <person name="Roux S."/>
            <person name="Paez-Espino D."/>
            <person name="Jungbluth S."/>
            <person name="Walsh D.A."/>
            <person name="Denef V.J."/>
            <person name="McMahon K.D."/>
            <person name="Konstantinidis K.T."/>
            <person name="Eloe-Fadrosh E.A."/>
            <person name="Kyrpides N.C."/>
            <person name="Woyke T."/>
        </authorList>
    </citation>
    <scope>NUCLEOTIDE SEQUENCE</scope>
    <source>
        <strain evidence="1">GVMAG-M-3300025676-16</strain>
    </source>
</reference>
<organism evidence="1">
    <name type="scientific">viral metagenome</name>
    <dbReference type="NCBI Taxonomy" id="1070528"/>
    <lineage>
        <taxon>unclassified sequences</taxon>
        <taxon>metagenomes</taxon>
        <taxon>organismal metagenomes</taxon>
    </lineage>
</organism>
<proteinExistence type="predicted"/>
<dbReference type="EMBL" id="MN740296">
    <property type="protein sequence ID" value="QHT98786.1"/>
    <property type="molecule type" value="Genomic_DNA"/>
</dbReference>
<accession>A0A6C0J2C9</accession>
<protein>
    <submittedName>
        <fullName evidence="1">Uncharacterized protein</fullName>
    </submittedName>
</protein>
<dbReference type="AlphaFoldDB" id="A0A6C0J2C9"/>
<sequence length="186" mass="21047">MIVEEEIWEIKDKLVHLEHLAHDGVDGSEKTDNPIKAAKITCNSITCTGTLSTLRYGTDPDTFCKAYGCLGCEGGFCKPCENNNVILVNIDGNWYCFTIDEIYEYFINFHKSHKVPYDLGELVTPIVDLGINIPWTIVIATWMMKNNNYDSANVIYKQFNTSILNINLKNILYYRFVSSVGRAPGC</sequence>
<name>A0A6C0J2C9_9ZZZZ</name>